<name>A0A9D9DMA2_9BACL</name>
<feature type="transmembrane region" description="Helical" evidence="1">
    <location>
        <begin position="145"/>
        <end position="168"/>
    </location>
</feature>
<comment type="caution">
    <text evidence="2">The sequence shown here is derived from an EMBL/GenBank/DDBJ whole genome shotgun (WGS) entry which is preliminary data.</text>
</comment>
<proteinExistence type="predicted"/>
<evidence type="ECO:0000256" key="1">
    <source>
        <dbReference type="SAM" id="Phobius"/>
    </source>
</evidence>
<organism evidence="2 3">
    <name type="scientific">Candidatus Onthovivens merdipullorum</name>
    <dbReference type="NCBI Taxonomy" id="2840889"/>
    <lineage>
        <taxon>Bacteria</taxon>
        <taxon>Bacillati</taxon>
        <taxon>Bacillota</taxon>
        <taxon>Bacilli</taxon>
        <taxon>Bacillales</taxon>
        <taxon>Candidatus Onthovivens</taxon>
    </lineage>
</organism>
<keyword evidence="1" id="KW-0812">Transmembrane</keyword>
<evidence type="ECO:0000313" key="3">
    <source>
        <dbReference type="Proteomes" id="UP000823613"/>
    </source>
</evidence>
<sequence length="300" mass="35890">MKEENNKMYKKYFDDLSEYLNSIFIYIPCNNLEPTKIAELYEFLFIYLSNHKFNLRKIEKIIYLFLLNNLNIDNKILINIYHNKLNYSIHRIKVITLLNRKEIKSLINPEVSLESNKIAFNISFNDIELPKNEYKKNYLTLKISLSIIFALIIAIFLFLIGFELSFILGDKTLAPLIPFSNDLTLKLRENNNPLFNDNSLLKMYDEENLKENDITYELSVQNYDEVIYIDFVDINGTIKEIERGQLVEKSFYTGYLTYNESNYLYNFTYHNKDNDYVINFQMFNKDFSYYTSFNVVKLYN</sequence>
<reference evidence="2" key="2">
    <citation type="journal article" date="2021" name="PeerJ">
        <title>Extensive microbial diversity within the chicken gut microbiome revealed by metagenomics and culture.</title>
        <authorList>
            <person name="Gilroy R."/>
            <person name="Ravi A."/>
            <person name="Getino M."/>
            <person name="Pursley I."/>
            <person name="Horton D.L."/>
            <person name="Alikhan N.F."/>
            <person name="Baker D."/>
            <person name="Gharbi K."/>
            <person name="Hall N."/>
            <person name="Watson M."/>
            <person name="Adriaenssens E.M."/>
            <person name="Foster-Nyarko E."/>
            <person name="Jarju S."/>
            <person name="Secka A."/>
            <person name="Antonio M."/>
            <person name="Oren A."/>
            <person name="Chaudhuri R.R."/>
            <person name="La Ragione R."/>
            <person name="Hildebrand F."/>
            <person name="Pallen M.J."/>
        </authorList>
    </citation>
    <scope>NUCLEOTIDE SEQUENCE</scope>
    <source>
        <strain evidence="2">11159</strain>
    </source>
</reference>
<gene>
    <name evidence="2" type="ORF">IAC58_03680</name>
</gene>
<dbReference type="Proteomes" id="UP000823613">
    <property type="component" value="Unassembled WGS sequence"/>
</dbReference>
<keyword evidence="1" id="KW-0472">Membrane</keyword>
<protein>
    <submittedName>
        <fullName evidence="2">Uncharacterized protein</fullName>
    </submittedName>
</protein>
<dbReference type="AlphaFoldDB" id="A0A9D9DMA2"/>
<reference evidence="2" key="1">
    <citation type="submission" date="2020-10" db="EMBL/GenBank/DDBJ databases">
        <authorList>
            <person name="Gilroy R."/>
        </authorList>
    </citation>
    <scope>NUCLEOTIDE SEQUENCE</scope>
    <source>
        <strain evidence="2">11159</strain>
    </source>
</reference>
<evidence type="ECO:0000313" key="2">
    <source>
        <dbReference type="EMBL" id="MBO8427634.1"/>
    </source>
</evidence>
<accession>A0A9D9DMA2</accession>
<keyword evidence="1" id="KW-1133">Transmembrane helix</keyword>
<dbReference type="EMBL" id="JADIMY010000077">
    <property type="protein sequence ID" value="MBO8427634.1"/>
    <property type="molecule type" value="Genomic_DNA"/>
</dbReference>